<evidence type="ECO:0000313" key="2">
    <source>
        <dbReference type="EMBL" id="JAQ13643.1"/>
    </source>
</evidence>
<name>A0A146M1G4_LYGHE</name>
<feature type="region of interest" description="Disordered" evidence="1">
    <location>
        <begin position="48"/>
        <end position="89"/>
    </location>
</feature>
<sequence length="99" mass="10091">MIVFVVLLISTASARTYFYSDPLFGFSPYGYAISGGSSSAQAASHYGGYGGGSSSQAAASSQSVSGHGISGSGASASSQSQSIGYPIGYGYYPHIIRRR</sequence>
<gene>
    <name evidence="2" type="ORF">g.27451</name>
</gene>
<reference evidence="2" key="1">
    <citation type="journal article" date="2016" name="Gigascience">
        <title>De novo construction of an expanded transcriptome assembly for the western tarnished plant bug, Lygus hesperus.</title>
        <authorList>
            <person name="Tassone E.E."/>
            <person name="Geib S.M."/>
            <person name="Hall B."/>
            <person name="Fabrick J.A."/>
            <person name="Brent C.S."/>
            <person name="Hull J.J."/>
        </authorList>
    </citation>
    <scope>NUCLEOTIDE SEQUENCE</scope>
</reference>
<organism evidence="2">
    <name type="scientific">Lygus hesperus</name>
    <name type="common">Western plant bug</name>
    <dbReference type="NCBI Taxonomy" id="30085"/>
    <lineage>
        <taxon>Eukaryota</taxon>
        <taxon>Metazoa</taxon>
        <taxon>Ecdysozoa</taxon>
        <taxon>Arthropoda</taxon>
        <taxon>Hexapoda</taxon>
        <taxon>Insecta</taxon>
        <taxon>Pterygota</taxon>
        <taxon>Neoptera</taxon>
        <taxon>Paraneoptera</taxon>
        <taxon>Hemiptera</taxon>
        <taxon>Heteroptera</taxon>
        <taxon>Panheteroptera</taxon>
        <taxon>Cimicomorpha</taxon>
        <taxon>Miridae</taxon>
        <taxon>Mirini</taxon>
        <taxon>Lygus</taxon>
    </lineage>
</organism>
<dbReference type="EMBL" id="GDHC01004986">
    <property type="protein sequence ID" value="JAQ13643.1"/>
    <property type="molecule type" value="Transcribed_RNA"/>
</dbReference>
<evidence type="ECO:0000256" key="1">
    <source>
        <dbReference type="SAM" id="MobiDB-lite"/>
    </source>
</evidence>
<dbReference type="AlphaFoldDB" id="A0A146M1G4"/>
<proteinExistence type="predicted"/>
<protein>
    <submittedName>
        <fullName evidence="2">Uncharacterized protein</fullName>
    </submittedName>
</protein>
<feature type="compositionally biased region" description="Low complexity" evidence="1">
    <location>
        <begin position="54"/>
        <end position="89"/>
    </location>
</feature>
<accession>A0A146M1G4</accession>